<keyword evidence="2" id="KW-1185">Reference proteome</keyword>
<accession>A0A1N7RR61</accession>
<name>A0A1N7RR61_9BURK</name>
<sequence length="108" mass="12194">MLRENKVSHVTRSLTNTRGTERSDLAELFASDVEDALRGQVAELAPMFASDERGGRAWLERRLDDLPLELDQEVWPLGSFTIHYCVRYFLAGTIVAKLNAELDTALRS</sequence>
<dbReference type="Proteomes" id="UP000187012">
    <property type="component" value="Unassembled WGS sequence"/>
</dbReference>
<proteinExistence type="predicted"/>
<reference evidence="1 2" key="1">
    <citation type="submission" date="2016-12" db="EMBL/GenBank/DDBJ databases">
        <authorList>
            <person name="Song W.-J."/>
            <person name="Kurnit D.M."/>
        </authorList>
    </citation>
    <scope>NUCLEOTIDE SEQUENCE [LARGE SCALE GENOMIC DNA]</scope>
    <source>
        <strain evidence="1 2">STM7296</strain>
    </source>
</reference>
<dbReference type="EMBL" id="CYGX02000012">
    <property type="protein sequence ID" value="SIT37556.1"/>
    <property type="molecule type" value="Genomic_DNA"/>
</dbReference>
<evidence type="ECO:0000313" key="1">
    <source>
        <dbReference type="EMBL" id="SIT37556.1"/>
    </source>
</evidence>
<evidence type="ECO:0000313" key="2">
    <source>
        <dbReference type="Proteomes" id="UP000187012"/>
    </source>
</evidence>
<dbReference type="STRING" id="1247936.BN2475_120092"/>
<dbReference type="AlphaFoldDB" id="A0A1N7RR61"/>
<organism evidence="1 2">
    <name type="scientific">Paraburkholderia ribeironis</name>
    <dbReference type="NCBI Taxonomy" id="1247936"/>
    <lineage>
        <taxon>Bacteria</taxon>
        <taxon>Pseudomonadati</taxon>
        <taxon>Pseudomonadota</taxon>
        <taxon>Betaproteobacteria</taxon>
        <taxon>Burkholderiales</taxon>
        <taxon>Burkholderiaceae</taxon>
        <taxon>Paraburkholderia</taxon>
    </lineage>
</organism>
<gene>
    <name evidence="1" type="ORF">BN2475_120092</name>
</gene>
<protein>
    <submittedName>
        <fullName evidence="1">Uncharacterized protein</fullName>
    </submittedName>
</protein>